<evidence type="ECO:0000313" key="2">
    <source>
        <dbReference type="RefSeq" id="XP_009793795.1"/>
    </source>
</evidence>
<dbReference type="Proteomes" id="UP000189701">
    <property type="component" value="Unplaced"/>
</dbReference>
<keyword evidence="1" id="KW-1185">Reference proteome</keyword>
<protein>
    <submittedName>
        <fullName evidence="2">Uncharacterized protein LOC104240629</fullName>
    </submittedName>
</protein>
<evidence type="ECO:0000313" key="1">
    <source>
        <dbReference type="Proteomes" id="UP000189701"/>
    </source>
</evidence>
<proteinExistence type="predicted"/>
<dbReference type="PANTHER" id="PTHR34676">
    <property type="entry name" value="DUF4219 DOMAIN-CONTAINING PROTEIN-RELATED"/>
    <property type="match status" value="1"/>
</dbReference>
<gene>
    <name evidence="2" type="primary">LOC104240629</name>
</gene>
<reference evidence="2" key="2">
    <citation type="submission" date="2025-08" db="UniProtKB">
        <authorList>
            <consortium name="RefSeq"/>
        </authorList>
    </citation>
    <scope>IDENTIFICATION</scope>
    <source>
        <tissue evidence="2">Leaf</tissue>
    </source>
</reference>
<dbReference type="eggNOG" id="KOG0017">
    <property type="taxonomic scope" value="Eukaryota"/>
</dbReference>
<organism evidence="1 2">
    <name type="scientific">Nicotiana sylvestris</name>
    <name type="common">Wood tobacco</name>
    <name type="synonym">South American tobacco</name>
    <dbReference type="NCBI Taxonomy" id="4096"/>
    <lineage>
        <taxon>Eukaryota</taxon>
        <taxon>Viridiplantae</taxon>
        <taxon>Streptophyta</taxon>
        <taxon>Embryophyta</taxon>
        <taxon>Tracheophyta</taxon>
        <taxon>Spermatophyta</taxon>
        <taxon>Magnoliopsida</taxon>
        <taxon>eudicotyledons</taxon>
        <taxon>Gunneridae</taxon>
        <taxon>Pentapetalae</taxon>
        <taxon>asterids</taxon>
        <taxon>lamiids</taxon>
        <taxon>Solanales</taxon>
        <taxon>Solanaceae</taxon>
        <taxon>Nicotianoideae</taxon>
        <taxon>Nicotianeae</taxon>
        <taxon>Nicotiana</taxon>
    </lineage>
</organism>
<dbReference type="RefSeq" id="XP_009793795.1">
    <property type="nucleotide sequence ID" value="XM_009795493.1"/>
</dbReference>
<dbReference type="AlphaFoldDB" id="A0A1U7Y4S2"/>
<sequence>MRDYVIEEDYELWDIVTYGPLATTKKNGEGVDVPKTKADCTAEDLKKWEKNAKAKKWIVSGLGPDKYNRIQSCTTAKEIRDTLQVAHKGTPQAKRSRGALLYS</sequence>
<dbReference type="Pfam" id="PF14223">
    <property type="entry name" value="Retrotran_gag_2"/>
    <property type="match status" value="1"/>
</dbReference>
<name>A0A1U7Y4S2_NICSY</name>
<dbReference type="PANTHER" id="PTHR34676:SF8">
    <property type="entry name" value="TRANSMEMBRANE PROTEIN"/>
    <property type="match status" value="1"/>
</dbReference>
<reference evidence="1" key="1">
    <citation type="journal article" date="2013" name="Genome Biol.">
        <title>Reference genomes and transcriptomes of Nicotiana sylvestris and Nicotiana tomentosiformis.</title>
        <authorList>
            <person name="Sierro N."/>
            <person name="Battey J.N."/>
            <person name="Ouadi S."/>
            <person name="Bovet L."/>
            <person name="Goepfert S."/>
            <person name="Bakaher N."/>
            <person name="Peitsch M.C."/>
            <person name="Ivanov N.V."/>
        </authorList>
    </citation>
    <scope>NUCLEOTIDE SEQUENCE [LARGE SCALE GENOMIC DNA]</scope>
</reference>
<accession>A0A1U7Y4S2</accession>